<evidence type="ECO:0000313" key="1">
    <source>
        <dbReference type="EMBL" id="MBB3160564.1"/>
    </source>
</evidence>
<comment type="caution">
    <text evidence="1">The sequence shown here is derived from an EMBL/GenBank/DDBJ whole genome shotgun (WGS) entry which is preliminary data.</text>
</comment>
<accession>A0ABR6G2S0</accession>
<sequence>MLRFRRFYVFFCHSSDVASKAGSIKPQKKKTA</sequence>
<organism evidence="1 2">
    <name type="scientific">Rhizobium laguerreae</name>
    <dbReference type="NCBI Taxonomy" id="1076926"/>
    <lineage>
        <taxon>Bacteria</taxon>
        <taxon>Pseudomonadati</taxon>
        <taxon>Pseudomonadota</taxon>
        <taxon>Alphaproteobacteria</taxon>
        <taxon>Hyphomicrobiales</taxon>
        <taxon>Rhizobiaceae</taxon>
        <taxon>Rhizobium/Agrobacterium group</taxon>
        <taxon>Rhizobium</taxon>
    </lineage>
</organism>
<dbReference type="Proteomes" id="UP000542811">
    <property type="component" value="Unassembled WGS sequence"/>
</dbReference>
<keyword evidence="2" id="KW-1185">Reference proteome</keyword>
<protein>
    <submittedName>
        <fullName evidence="1">Uncharacterized protein</fullName>
    </submittedName>
</protein>
<reference evidence="1 2" key="1">
    <citation type="submission" date="2020-08" db="EMBL/GenBank/DDBJ databases">
        <title>Genomic Encyclopedia of Type Strains, Phase III (KMG-III): the genomes of soil and plant-associated and newly described type strains.</title>
        <authorList>
            <person name="Whitman W."/>
        </authorList>
    </citation>
    <scope>NUCLEOTIDE SEQUENCE [LARGE SCALE GENOMIC DNA]</scope>
    <source>
        <strain evidence="1 2">CECT 8280</strain>
    </source>
</reference>
<evidence type="ECO:0000313" key="2">
    <source>
        <dbReference type="Proteomes" id="UP000542811"/>
    </source>
</evidence>
<dbReference type="EMBL" id="JACHXX010000001">
    <property type="protein sequence ID" value="MBB3160564.1"/>
    <property type="molecule type" value="Genomic_DNA"/>
</dbReference>
<name>A0ABR6G2S0_9HYPH</name>
<gene>
    <name evidence="1" type="ORF">FHS25_000996</name>
</gene>
<proteinExistence type="predicted"/>